<gene>
    <name evidence="9" type="ORF">FKW44_016082</name>
</gene>
<dbReference type="AlphaFoldDB" id="A0A7T8K070"/>
<evidence type="ECO:0000259" key="8">
    <source>
        <dbReference type="PROSITE" id="PS50157"/>
    </source>
</evidence>
<evidence type="ECO:0000313" key="10">
    <source>
        <dbReference type="Proteomes" id="UP000595437"/>
    </source>
</evidence>
<dbReference type="InterPro" id="IPR036236">
    <property type="entry name" value="Znf_C2H2_sf"/>
</dbReference>
<evidence type="ECO:0000256" key="2">
    <source>
        <dbReference type="ARBA" id="ARBA00022723"/>
    </source>
</evidence>
<evidence type="ECO:0000256" key="1">
    <source>
        <dbReference type="ARBA" id="ARBA00004123"/>
    </source>
</evidence>
<dbReference type="PROSITE" id="PS50157">
    <property type="entry name" value="ZINC_FINGER_C2H2_2"/>
    <property type="match status" value="1"/>
</dbReference>
<dbReference type="EMBL" id="CP045900">
    <property type="protein sequence ID" value="QQP41648.1"/>
    <property type="molecule type" value="Genomic_DNA"/>
</dbReference>
<evidence type="ECO:0000256" key="3">
    <source>
        <dbReference type="ARBA" id="ARBA00022737"/>
    </source>
</evidence>
<keyword evidence="2" id="KW-0479">Metal-binding</keyword>
<keyword evidence="10" id="KW-1185">Reference proteome</keyword>
<keyword evidence="6" id="KW-0539">Nucleus</keyword>
<dbReference type="InterPro" id="IPR050888">
    <property type="entry name" value="ZnF_C2H2-type_TF"/>
</dbReference>
<dbReference type="Proteomes" id="UP000595437">
    <property type="component" value="Chromosome 11"/>
</dbReference>
<evidence type="ECO:0000313" key="9">
    <source>
        <dbReference type="EMBL" id="QQP41648.1"/>
    </source>
</evidence>
<name>A0A7T8K070_CALRO</name>
<dbReference type="OrthoDB" id="6376466at2759"/>
<dbReference type="InterPro" id="IPR013087">
    <property type="entry name" value="Znf_C2H2_type"/>
</dbReference>
<proteinExistence type="predicted"/>
<dbReference type="GO" id="GO:0005634">
    <property type="term" value="C:nucleus"/>
    <property type="evidence" value="ECO:0007669"/>
    <property type="project" value="UniProtKB-SubCell"/>
</dbReference>
<reference evidence="10" key="1">
    <citation type="submission" date="2021-01" db="EMBL/GenBank/DDBJ databases">
        <title>Caligus Genome Assembly.</title>
        <authorList>
            <person name="Gallardo-Escarate C."/>
        </authorList>
    </citation>
    <scope>NUCLEOTIDE SEQUENCE [LARGE SCALE GENOMIC DNA]</scope>
</reference>
<keyword evidence="4 7" id="KW-0863">Zinc-finger</keyword>
<evidence type="ECO:0000256" key="4">
    <source>
        <dbReference type="ARBA" id="ARBA00022771"/>
    </source>
</evidence>
<dbReference type="Pfam" id="PF00096">
    <property type="entry name" value="zf-C2H2"/>
    <property type="match status" value="2"/>
</dbReference>
<keyword evidence="3" id="KW-0677">Repeat</keyword>
<evidence type="ECO:0000256" key="5">
    <source>
        <dbReference type="ARBA" id="ARBA00022833"/>
    </source>
</evidence>
<feature type="domain" description="C2H2-type" evidence="8">
    <location>
        <begin position="8"/>
        <end position="35"/>
    </location>
</feature>
<dbReference type="SUPFAM" id="SSF57667">
    <property type="entry name" value="beta-beta-alpha zinc fingers"/>
    <property type="match status" value="2"/>
</dbReference>
<comment type="subcellular location">
    <subcellularLocation>
        <location evidence="1">Nucleus</location>
    </subcellularLocation>
</comment>
<keyword evidence="5" id="KW-0862">Zinc</keyword>
<sequence>MHRNVSKHKCPTCERIFVSVSSLRDHTNSHSGLRPYVCDKCGKSFYSSPIHNKRDSALGRYKCSYCAKRFRYKGAVNTHMELCLARPQMTTVLHIENIQ</sequence>
<protein>
    <recommendedName>
        <fullName evidence="8">C2H2-type domain-containing protein</fullName>
    </recommendedName>
</protein>
<dbReference type="Gene3D" id="3.30.160.60">
    <property type="entry name" value="Classic Zinc Finger"/>
    <property type="match status" value="3"/>
</dbReference>
<dbReference type="GO" id="GO:0008270">
    <property type="term" value="F:zinc ion binding"/>
    <property type="evidence" value="ECO:0007669"/>
    <property type="project" value="UniProtKB-KW"/>
</dbReference>
<dbReference type="PANTHER" id="PTHR24406">
    <property type="entry name" value="TRANSCRIPTIONAL REPRESSOR CTCFL-RELATED"/>
    <property type="match status" value="1"/>
</dbReference>
<organism evidence="9 10">
    <name type="scientific">Caligus rogercresseyi</name>
    <name type="common">Sea louse</name>
    <dbReference type="NCBI Taxonomy" id="217165"/>
    <lineage>
        <taxon>Eukaryota</taxon>
        <taxon>Metazoa</taxon>
        <taxon>Ecdysozoa</taxon>
        <taxon>Arthropoda</taxon>
        <taxon>Crustacea</taxon>
        <taxon>Multicrustacea</taxon>
        <taxon>Hexanauplia</taxon>
        <taxon>Copepoda</taxon>
        <taxon>Siphonostomatoida</taxon>
        <taxon>Caligidae</taxon>
        <taxon>Caligus</taxon>
    </lineage>
</organism>
<evidence type="ECO:0000256" key="7">
    <source>
        <dbReference type="PROSITE-ProRule" id="PRU00042"/>
    </source>
</evidence>
<dbReference type="PROSITE" id="PS00028">
    <property type="entry name" value="ZINC_FINGER_C2H2_1"/>
    <property type="match status" value="1"/>
</dbReference>
<dbReference type="SMART" id="SM00355">
    <property type="entry name" value="ZnF_C2H2"/>
    <property type="match status" value="2"/>
</dbReference>
<accession>A0A7T8K070</accession>
<evidence type="ECO:0000256" key="6">
    <source>
        <dbReference type="ARBA" id="ARBA00023242"/>
    </source>
</evidence>